<organism evidence="1">
    <name type="scientific">Siphoviridae sp. cttdo1</name>
    <dbReference type="NCBI Taxonomy" id="2823606"/>
    <lineage>
        <taxon>Viruses</taxon>
        <taxon>Duplodnaviria</taxon>
        <taxon>Heunggongvirae</taxon>
        <taxon>Uroviricota</taxon>
        <taxon>Caudoviricetes</taxon>
    </lineage>
</organism>
<accession>A0A8S5LBY5</accession>
<sequence length="73" mass="8170">MINSKNITAMQVSNTDVLLTAYRRYSGNNIAITDDLFAFITTPTPERDVFLITYCNCTISVSENIVLSTYTPL</sequence>
<protein>
    <submittedName>
        <fullName evidence="1">Uncharacterized protein</fullName>
    </submittedName>
</protein>
<evidence type="ECO:0000313" key="1">
    <source>
        <dbReference type="EMBL" id="DAD67474.1"/>
    </source>
</evidence>
<name>A0A8S5LBY5_9CAUD</name>
<proteinExistence type="predicted"/>
<dbReference type="EMBL" id="BK014678">
    <property type="protein sequence ID" value="DAD67474.1"/>
    <property type="molecule type" value="Genomic_DNA"/>
</dbReference>
<reference evidence="1" key="1">
    <citation type="journal article" date="2021" name="Proc. Natl. Acad. Sci. U.S.A.">
        <title>A Catalog of Tens of Thousands of Viruses from Human Metagenomes Reveals Hidden Associations with Chronic Diseases.</title>
        <authorList>
            <person name="Tisza M.J."/>
            <person name="Buck C.B."/>
        </authorList>
    </citation>
    <scope>NUCLEOTIDE SEQUENCE</scope>
    <source>
        <strain evidence="1">Cttdo1</strain>
    </source>
</reference>